<dbReference type="Pfam" id="PF00389">
    <property type="entry name" value="2-Hacid_dh"/>
    <property type="match status" value="1"/>
</dbReference>
<dbReference type="GO" id="GO:0008652">
    <property type="term" value="P:amino acid biosynthetic process"/>
    <property type="evidence" value="ECO:0007669"/>
    <property type="project" value="UniProtKB-KW"/>
</dbReference>
<evidence type="ECO:0000313" key="8">
    <source>
        <dbReference type="EMBL" id="RKL68109.1"/>
    </source>
</evidence>
<dbReference type="CDD" id="cd12172">
    <property type="entry name" value="PGDH_like_2"/>
    <property type="match status" value="1"/>
</dbReference>
<accession>A0A3A9K7A8</accession>
<dbReference type="AlphaFoldDB" id="A0A3A9K7A8"/>
<comment type="similarity">
    <text evidence="1 5">Belongs to the D-isomer specific 2-hydroxyacid dehydrogenase family.</text>
</comment>
<dbReference type="InterPro" id="IPR006139">
    <property type="entry name" value="D-isomer_2_OHA_DH_cat_dom"/>
</dbReference>
<dbReference type="OrthoDB" id="9805416at2"/>
<protein>
    <submittedName>
        <fullName evidence="8">Hydroxyacid dehydrogenase</fullName>
    </submittedName>
</protein>
<dbReference type="InterPro" id="IPR006140">
    <property type="entry name" value="D-isomer_DH_NAD-bd"/>
</dbReference>
<evidence type="ECO:0000256" key="3">
    <source>
        <dbReference type="ARBA" id="ARBA00023002"/>
    </source>
</evidence>
<dbReference type="FunFam" id="3.40.50.720:FF:000203">
    <property type="entry name" value="D-3-phosphoglycerate dehydrogenase (SerA)"/>
    <property type="match status" value="1"/>
</dbReference>
<keyword evidence="3 5" id="KW-0560">Oxidoreductase</keyword>
<dbReference type="InterPro" id="IPR029753">
    <property type="entry name" value="D-isomer_DH_CS"/>
</dbReference>
<dbReference type="InterPro" id="IPR036291">
    <property type="entry name" value="NAD(P)-bd_dom_sf"/>
</dbReference>
<name>A0A3A9K7A8_9BACI</name>
<dbReference type="PANTHER" id="PTHR42789:SF1">
    <property type="entry name" value="D-ISOMER SPECIFIC 2-HYDROXYACID DEHYDROGENASE FAMILY PROTEIN (AFU_ORTHOLOGUE AFUA_6G10090)"/>
    <property type="match status" value="1"/>
</dbReference>
<evidence type="ECO:0000256" key="2">
    <source>
        <dbReference type="ARBA" id="ARBA00022605"/>
    </source>
</evidence>
<evidence type="ECO:0000313" key="9">
    <source>
        <dbReference type="Proteomes" id="UP000281498"/>
    </source>
</evidence>
<evidence type="ECO:0000256" key="1">
    <source>
        <dbReference type="ARBA" id="ARBA00005854"/>
    </source>
</evidence>
<organism evidence="8 9">
    <name type="scientific">Salipaludibacillus neizhouensis</name>
    <dbReference type="NCBI Taxonomy" id="885475"/>
    <lineage>
        <taxon>Bacteria</taxon>
        <taxon>Bacillati</taxon>
        <taxon>Bacillota</taxon>
        <taxon>Bacilli</taxon>
        <taxon>Bacillales</taxon>
        <taxon>Bacillaceae</taxon>
    </lineage>
</organism>
<dbReference type="Proteomes" id="UP000281498">
    <property type="component" value="Unassembled WGS sequence"/>
</dbReference>
<comment type="caution">
    <text evidence="8">The sequence shown here is derived from an EMBL/GenBank/DDBJ whole genome shotgun (WGS) entry which is preliminary data.</text>
</comment>
<dbReference type="GO" id="GO:0016616">
    <property type="term" value="F:oxidoreductase activity, acting on the CH-OH group of donors, NAD or NADP as acceptor"/>
    <property type="evidence" value="ECO:0007669"/>
    <property type="project" value="InterPro"/>
</dbReference>
<evidence type="ECO:0000256" key="4">
    <source>
        <dbReference type="ARBA" id="ARBA00023027"/>
    </source>
</evidence>
<dbReference type="InterPro" id="IPR050857">
    <property type="entry name" value="D-2-hydroxyacid_DH"/>
</dbReference>
<feature type="domain" description="D-isomer specific 2-hydroxyacid dehydrogenase catalytic" evidence="6">
    <location>
        <begin position="16"/>
        <end position="309"/>
    </location>
</feature>
<keyword evidence="9" id="KW-1185">Reference proteome</keyword>
<evidence type="ECO:0000259" key="7">
    <source>
        <dbReference type="Pfam" id="PF02826"/>
    </source>
</evidence>
<dbReference type="SUPFAM" id="SSF51735">
    <property type="entry name" value="NAD(P)-binding Rossmann-fold domains"/>
    <property type="match status" value="1"/>
</dbReference>
<evidence type="ECO:0000256" key="5">
    <source>
        <dbReference type="RuleBase" id="RU003719"/>
    </source>
</evidence>
<evidence type="ECO:0000259" key="6">
    <source>
        <dbReference type="Pfam" id="PF00389"/>
    </source>
</evidence>
<keyword evidence="2" id="KW-0028">Amino-acid biosynthesis</keyword>
<feature type="domain" description="D-isomer specific 2-hydroxyacid dehydrogenase NAD-binding" evidence="7">
    <location>
        <begin position="105"/>
        <end position="277"/>
    </location>
</feature>
<dbReference type="Gene3D" id="3.40.50.720">
    <property type="entry name" value="NAD(P)-binding Rossmann-like Domain"/>
    <property type="match status" value="2"/>
</dbReference>
<dbReference type="SUPFAM" id="SSF52283">
    <property type="entry name" value="Formate/glycerate dehydrogenase catalytic domain-like"/>
    <property type="match status" value="1"/>
</dbReference>
<sequence>MVKILVTSASFAKFNKNIIDELEKKGCKIEFSIPFDVKDITNAEGLIVGLEKIDATVIDEAKKLKIISKHGVGVDNIDLEYARSKGIIVSNTPETNNDAVADLAFGLMISAARSIPQANNDIKRNTWPRYDGRSVWKKTLGVIGLGSIGKGVAKRGKGFSMNVLGYDITEKTSEERDIGIDRVSLEELITSSDYISLHVPLNKYTEHMISTREFDLMRENAVLINSARGGLINEKALYEALYNKKILACALDVFEVEPPENNKLLTLDNLIVTPHMGAYTVESGELMSQKAAQNISSYLLHDKILNQVN</sequence>
<dbReference type="PROSITE" id="PS00671">
    <property type="entry name" value="D_2_HYDROXYACID_DH_3"/>
    <property type="match status" value="1"/>
</dbReference>
<dbReference type="Pfam" id="PF02826">
    <property type="entry name" value="2-Hacid_dh_C"/>
    <property type="match status" value="1"/>
</dbReference>
<proteinExistence type="inferred from homology"/>
<dbReference type="GO" id="GO:0051287">
    <property type="term" value="F:NAD binding"/>
    <property type="evidence" value="ECO:0007669"/>
    <property type="project" value="InterPro"/>
</dbReference>
<gene>
    <name evidence="8" type="ORF">CR203_06335</name>
</gene>
<dbReference type="EMBL" id="PDOE01000002">
    <property type="protein sequence ID" value="RKL68109.1"/>
    <property type="molecule type" value="Genomic_DNA"/>
</dbReference>
<dbReference type="PANTHER" id="PTHR42789">
    <property type="entry name" value="D-ISOMER SPECIFIC 2-HYDROXYACID DEHYDROGENASE FAMILY PROTEIN (AFU_ORTHOLOGUE AFUA_6G10090)"/>
    <property type="match status" value="1"/>
</dbReference>
<dbReference type="PROSITE" id="PS00065">
    <property type="entry name" value="D_2_HYDROXYACID_DH_1"/>
    <property type="match status" value="1"/>
</dbReference>
<reference evidence="8 9" key="1">
    <citation type="submission" date="2017-10" db="EMBL/GenBank/DDBJ databases">
        <title>Bacillus sp. nov., a halophilic bacterium isolated from a Keqin Lake.</title>
        <authorList>
            <person name="Wang H."/>
        </authorList>
    </citation>
    <scope>NUCLEOTIDE SEQUENCE [LARGE SCALE GENOMIC DNA]</scope>
    <source>
        <strain evidence="8 9">KCTC 13187</strain>
    </source>
</reference>
<keyword evidence="4" id="KW-0520">NAD</keyword>
<dbReference type="InterPro" id="IPR029752">
    <property type="entry name" value="D-isomer_DH_CS1"/>
</dbReference>